<evidence type="ECO:0000313" key="2">
    <source>
        <dbReference type="EMBL" id="KKL50191.1"/>
    </source>
</evidence>
<dbReference type="AlphaFoldDB" id="A0A0F9D902"/>
<accession>A0A0F9D902</accession>
<dbReference type="InterPro" id="IPR046787">
    <property type="entry name" value="DnaT_2"/>
</dbReference>
<evidence type="ECO:0000259" key="1">
    <source>
        <dbReference type="Pfam" id="PF20557"/>
    </source>
</evidence>
<dbReference type="EMBL" id="LAZR01032689">
    <property type="protein sequence ID" value="KKL50191.1"/>
    <property type="molecule type" value="Genomic_DNA"/>
</dbReference>
<comment type="caution">
    <text evidence="2">The sequence shown here is derived from an EMBL/GenBank/DDBJ whole genome shotgun (WGS) entry which is preliminary data.</text>
</comment>
<organism evidence="2">
    <name type="scientific">marine sediment metagenome</name>
    <dbReference type="NCBI Taxonomy" id="412755"/>
    <lineage>
        <taxon>unclassified sequences</taxon>
        <taxon>metagenomes</taxon>
        <taxon>ecological metagenomes</taxon>
    </lineage>
</organism>
<dbReference type="Pfam" id="PF20557">
    <property type="entry name" value="DnaT_2"/>
    <property type="match status" value="1"/>
</dbReference>
<reference evidence="2" key="1">
    <citation type="journal article" date="2015" name="Nature">
        <title>Complex archaea that bridge the gap between prokaryotes and eukaryotes.</title>
        <authorList>
            <person name="Spang A."/>
            <person name="Saw J.H."/>
            <person name="Jorgensen S.L."/>
            <person name="Zaremba-Niedzwiedzka K."/>
            <person name="Martijn J."/>
            <person name="Lind A.E."/>
            <person name="van Eijk R."/>
            <person name="Schleper C."/>
            <person name="Guy L."/>
            <person name="Ettema T.J."/>
        </authorList>
    </citation>
    <scope>NUCLEOTIDE SEQUENCE</scope>
</reference>
<sequence>MADPSLVATAEATNANAYVSRSDAQSYLDGRLDIAEWTDATAVDTDRSLIMATGRLDIEGFVGSPTSFTQRLQWPRGNVPDPWGSYYASDTIPRIVEEATAELALAYLKRGASLDDTGLEQFANVKVGPLDVTPRISRKGDALPNIVRRILRNIMMGAGDLNVPLEKS</sequence>
<proteinExistence type="predicted"/>
<protein>
    <recommendedName>
        <fullName evidence="1">Putative DnaT-like domain-containing protein</fullName>
    </recommendedName>
</protein>
<name>A0A0F9D902_9ZZZZ</name>
<feature type="domain" description="Putative DnaT-like" evidence="1">
    <location>
        <begin position="11"/>
        <end position="159"/>
    </location>
</feature>
<gene>
    <name evidence="2" type="ORF">LCGC14_2307960</name>
</gene>